<sequence length="75" mass="8542">MVPWLSDRQIYLFLWDLVQDSLLHLVQMHICSSSSYMENVYNASGFKVKILKVKGVGSQTEQSCRTGCILLSVFV</sequence>
<dbReference type="EMBL" id="CM042032">
    <property type="protein sequence ID" value="KAI3775769.1"/>
    <property type="molecule type" value="Genomic_DNA"/>
</dbReference>
<proteinExistence type="predicted"/>
<evidence type="ECO:0000313" key="2">
    <source>
        <dbReference type="Proteomes" id="UP001056120"/>
    </source>
</evidence>
<evidence type="ECO:0000313" key="1">
    <source>
        <dbReference type="EMBL" id="KAI3775769.1"/>
    </source>
</evidence>
<organism evidence="1 2">
    <name type="scientific">Smallanthus sonchifolius</name>
    <dbReference type="NCBI Taxonomy" id="185202"/>
    <lineage>
        <taxon>Eukaryota</taxon>
        <taxon>Viridiplantae</taxon>
        <taxon>Streptophyta</taxon>
        <taxon>Embryophyta</taxon>
        <taxon>Tracheophyta</taxon>
        <taxon>Spermatophyta</taxon>
        <taxon>Magnoliopsida</taxon>
        <taxon>eudicotyledons</taxon>
        <taxon>Gunneridae</taxon>
        <taxon>Pentapetalae</taxon>
        <taxon>asterids</taxon>
        <taxon>campanulids</taxon>
        <taxon>Asterales</taxon>
        <taxon>Asteraceae</taxon>
        <taxon>Asteroideae</taxon>
        <taxon>Heliantheae alliance</taxon>
        <taxon>Millerieae</taxon>
        <taxon>Smallanthus</taxon>
    </lineage>
</organism>
<reference evidence="1 2" key="2">
    <citation type="journal article" date="2022" name="Mol. Ecol. Resour.">
        <title>The genomes of chicory, endive, great burdock and yacon provide insights into Asteraceae paleo-polyploidization history and plant inulin production.</title>
        <authorList>
            <person name="Fan W."/>
            <person name="Wang S."/>
            <person name="Wang H."/>
            <person name="Wang A."/>
            <person name="Jiang F."/>
            <person name="Liu H."/>
            <person name="Zhao H."/>
            <person name="Xu D."/>
            <person name="Zhang Y."/>
        </authorList>
    </citation>
    <scope>NUCLEOTIDE SEQUENCE [LARGE SCALE GENOMIC DNA]</scope>
    <source>
        <strain evidence="2">cv. Yunnan</strain>
        <tissue evidence="1">Leaves</tissue>
    </source>
</reference>
<accession>A0ACB9FWZ7</accession>
<reference evidence="2" key="1">
    <citation type="journal article" date="2022" name="Mol. Ecol. Resour.">
        <title>The genomes of chicory, endive, great burdock and yacon provide insights into Asteraceae palaeo-polyploidization history and plant inulin production.</title>
        <authorList>
            <person name="Fan W."/>
            <person name="Wang S."/>
            <person name="Wang H."/>
            <person name="Wang A."/>
            <person name="Jiang F."/>
            <person name="Liu H."/>
            <person name="Zhao H."/>
            <person name="Xu D."/>
            <person name="Zhang Y."/>
        </authorList>
    </citation>
    <scope>NUCLEOTIDE SEQUENCE [LARGE SCALE GENOMIC DNA]</scope>
    <source>
        <strain evidence="2">cv. Yunnan</strain>
    </source>
</reference>
<dbReference type="Proteomes" id="UP001056120">
    <property type="component" value="Linkage Group LG15"/>
</dbReference>
<protein>
    <submittedName>
        <fullName evidence="1">Uncharacterized protein</fullName>
    </submittedName>
</protein>
<keyword evidence="2" id="KW-1185">Reference proteome</keyword>
<comment type="caution">
    <text evidence="1">The sequence shown here is derived from an EMBL/GenBank/DDBJ whole genome shotgun (WGS) entry which is preliminary data.</text>
</comment>
<name>A0ACB9FWZ7_9ASTR</name>
<gene>
    <name evidence="1" type="ORF">L1987_45522</name>
</gene>